<dbReference type="Proteomes" id="UP000236592">
    <property type="component" value="Chromosome"/>
</dbReference>
<name>A0A2I7SL99_9FLAO</name>
<dbReference type="RefSeq" id="WP_102996598.1">
    <property type="nucleotide sequence ID" value="NZ_CP025938.1"/>
</dbReference>
<reference evidence="3" key="1">
    <citation type="submission" date="2018-01" db="EMBL/GenBank/DDBJ databases">
        <title>Complete genome of Tamlana sp. UJ94.</title>
        <authorList>
            <person name="Jung J."/>
            <person name="Chung D."/>
            <person name="Bae S.S."/>
            <person name="Baek K."/>
        </authorList>
    </citation>
    <scope>NUCLEOTIDE SEQUENCE [LARGE SCALE GENOMIC DNA]</scope>
    <source>
        <strain evidence="3">UJ94</strain>
    </source>
</reference>
<organism evidence="2 3">
    <name type="scientific">Pseudotamlana carrageenivorans</name>
    <dbReference type="NCBI Taxonomy" id="2069432"/>
    <lineage>
        <taxon>Bacteria</taxon>
        <taxon>Pseudomonadati</taxon>
        <taxon>Bacteroidota</taxon>
        <taxon>Flavobacteriia</taxon>
        <taxon>Flavobacteriales</taxon>
        <taxon>Flavobacteriaceae</taxon>
        <taxon>Pseudotamlana</taxon>
    </lineage>
</organism>
<keyword evidence="3" id="KW-1185">Reference proteome</keyword>
<feature type="compositionally biased region" description="Polar residues" evidence="1">
    <location>
        <begin position="321"/>
        <end position="341"/>
    </location>
</feature>
<feature type="compositionally biased region" description="Polar residues" evidence="1">
    <location>
        <begin position="240"/>
        <end position="251"/>
    </location>
</feature>
<feature type="compositionally biased region" description="Low complexity" evidence="1">
    <location>
        <begin position="349"/>
        <end position="374"/>
    </location>
</feature>
<protein>
    <submittedName>
        <fullName evidence="2">Uncharacterized protein</fullName>
    </submittedName>
</protein>
<gene>
    <name evidence="2" type="ORF">C1A40_14960</name>
</gene>
<dbReference type="KEGG" id="taj:C1A40_14960"/>
<accession>A0A2I7SL99</accession>
<feature type="region of interest" description="Disordered" evidence="1">
    <location>
        <begin position="240"/>
        <end position="381"/>
    </location>
</feature>
<dbReference type="EMBL" id="CP025938">
    <property type="protein sequence ID" value="AUS06662.1"/>
    <property type="molecule type" value="Genomic_DNA"/>
</dbReference>
<feature type="compositionally biased region" description="Low complexity" evidence="1">
    <location>
        <begin position="306"/>
        <end position="320"/>
    </location>
</feature>
<feature type="compositionally biased region" description="Polar residues" evidence="1">
    <location>
        <begin position="267"/>
        <end position="303"/>
    </location>
</feature>
<dbReference type="OrthoDB" id="750023at2"/>
<evidence type="ECO:0000313" key="2">
    <source>
        <dbReference type="EMBL" id="AUS06662.1"/>
    </source>
</evidence>
<sequence>MKSKTENTGKKIRNIINKSNHTILLLIFFVFTLNITKTHASNDITTNSYNYAHYGKSFIFSVNQVEFSVFPDGQFDFNLLRNNSSVNISINTGNTSISFNSGYNYNSYVQYDEYGAIIQIENIPIYYDDFGRIIGAGSTNISYNNLGFVSRVGGLNIFYNNHNQFIHTSGFINIYNRGYIYRPWHRYYCVPRPNYCVVYSRPYRTLYRPVRYRYTRPFINNNRPRTAIANRRGAAITRNRSYATAYRSSKNIRPVNRSAYRKPVANRNHNNRSTAKTTRNNSKNVARTQAQRNSKKTQSNYRKTNSKNNAVVKNPNNKNPRTYNSNSRKSQQAVNKSNNNGNTKRPKTTRLNNNNNKQRTAQNYSRKSNNNTRSTARRTRS</sequence>
<evidence type="ECO:0000313" key="3">
    <source>
        <dbReference type="Proteomes" id="UP000236592"/>
    </source>
</evidence>
<proteinExistence type="predicted"/>
<dbReference type="AlphaFoldDB" id="A0A2I7SL99"/>
<evidence type="ECO:0000256" key="1">
    <source>
        <dbReference type="SAM" id="MobiDB-lite"/>
    </source>
</evidence>